<name>F6BEX2_METIK</name>
<keyword evidence="2" id="KW-1185">Reference proteome</keyword>
<evidence type="ECO:0000313" key="2">
    <source>
        <dbReference type="Proteomes" id="UP000009227"/>
    </source>
</evidence>
<dbReference type="AlphaFoldDB" id="F6BEX2"/>
<dbReference type="HOGENOM" id="CLU_1987633_0_0_2"/>
<dbReference type="KEGG" id="mig:Metig_0148"/>
<accession>F6BEX2</accession>
<dbReference type="EMBL" id="CP002737">
    <property type="protein sequence ID" value="AEF95708.1"/>
    <property type="molecule type" value="Genomic_DNA"/>
</dbReference>
<gene>
    <name evidence="1" type="ordered locus">Metig_0148</name>
</gene>
<dbReference type="STRING" id="880724.Metig_0148"/>
<evidence type="ECO:0000313" key="1">
    <source>
        <dbReference type="EMBL" id="AEF95708.1"/>
    </source>
</evidence>
<protein>
    <submittedName>
        <fullName evidence="1">Uncharacterized protein</fullName>
    </submittedName>
</protein>
<reference evidence="1 2" key="1">
    <citation type="submission" date="2011-05" db="EMBL/GenBank/DDBJ databases">
        <title>Complete sequence of Methanotorris igneus Kol 5.</title>
        <authorList>
            <consortium name="US DOE Joint Genome Institute"/>
            <person name="Lucas S."/>
            <person name="Han J."/>
            <person name="Lapidus A."/>
            <person name="Cheng J.-F."/>
            <person name="Goodwin L."/>
            <person name="Pitluck S."/>
            <person name="Peters L."/>
            <person name="Mikhailova N."/>
            <person name="Chertkov O."/>
            <person name="Han C."/>
            <person name="Tapia R."/>
            <person name="Land M."/>
            <person name="Hauser L."/>
            <person name="Kyrpides N."/>
            <person name="Ivanova N."/>
            <person name="Pagani I."/>
            <person name="Sieprawska-Lupa M."/>
            <person name="Whitman W."/>
            <person name="Woyke T."/>
        </authorList>
    </citation>
    <scope>NUCLEOTIDE SEQUENCE [LARGE SCALE GENOMIC DNA]</scope>
    <source>
        <strain evidence="2">DSM 5666 / JCM 11834 / Kol 5</strain>
    </source>
</reference>
<sequence length="125" mass="14981">MISEDEFYEKLLEKKKNEEIKVEVKDIDIFQNYRQIDSPDIVLILKLKLNIFSRDFDIEIPIPIEVEKVGLNSALEDLEKFIKREHFKLSLPMLVISEKGFKTDKKEYPLKTEFKIKQIPYYLIK</sequence>
<proteinExistence type="predicted"/>
<dbReference type="Proteomes" id="UP000009227">
    <property type="component" value="Chromosome"/>
</dbReference>
<dbReference type="GeneID" id="10642983"/>
<dbReference type="RefSeq" id="WP_013798317.1">
    <property type="nucleotide sequence ID" value="NC_015562.1"/>
</dbReference>
<organism evidence="2">
    <name type="scientific">Methanotorris igneus (strain DSM 5666 / JCM 11834 / Kol 5)</name>
    <dbReference type="NCBI Taxonomy" id="880724"/>
    <lineage>
        <taxon>Archaea</taxon>
        <taxon>Methanobacteriati</taxon>
        <taxon>Methanobacteriota</taxon>
        <taxon>Methanomada group</taxon>
        <taxon>Methanococci</taxon>
        <taxon>Methanococcales</taxon>
        <taxon>Methanocaldococcaceae</taxon>
        <taxon>Methanotorris</taxon>
    </lineage>
</organism>
<dbReference type="OrthoDB" id="359311at2157"/>